<accession>U4PG15</accession>
<dbReference type="EMBL" id="CP001056">
    <property type="protein sequence ID" value="ACD23293.1"/>
    <property type="molecule type" value="Genomic_DNA"/>
</dbReference>
<dbReference type="PANTHER" id="PTHR46211">
    <property type="entry name" value="GLYCEROPHOSPHORYL DIESTER PHOSPHODIESTERASE"/>
    <property type="match status" value="1"/>
</dbReference>
<dbReference type="HOGENOM" id="CLU_030006_3_5_9"/>
<dbReference type="CDD" id="cd08563">
    <property type="entry name" value="GDPD_TtGDE_like"/>
    <property type="match status" value="1"/>
</dbReference>
<dbReference type="InterPro" id="IPR017946">
    <property type="entry name" value="PLC-like_Pdiesterase_TIM-brl"/>
</dbReference>
<dbReference type="KEGG" id="cbk:CLL_A1826"/>
<feature type="domain" description="GP-PDE" evidence="1">
    <location>
        <begin position="4"/>
        <end position="240"/>
    </location>
</feature>
<dbReference type="GO" id="GO:0006629">
    <property type="term" value="P:lipid metabolic process"/>
    <property type="evidence" value="ECO:0007669"/>
    <property type="project" value="InterPro"/>
</dbReference>
<dbReference type="PATRIC" id="fig|935198.13.peg.1772"/>
<protein>
    <submittedName>
        <fullName evidence="2">Glycerophosphoryl diester phosphodiesterase family protein</fullName>
    </submittedName>
</protein>
<accession>B2TIC6</accession>
<evidence type="ECO:0000313" key="2">
    <source>
        <dbReference type="EMBL" id="ACD23293.1"/>
    </source>
</evidence>
<dbReference type="PANTHER" id="PTHR46211:SF1">
    <property type="entry name" value="GLYCEROPHOSPHODIESTER PHOSPHODIESTERASE, CYTOPLASMIC"/>
    <property type="match status" value="1"/>
</dbReference>
<organism evidence="2">
    <name type="scientific">Clostridium botulinum (strain Eklund 17B / Type B)</name>
    <dbReference type="NCBI Taxonomy" id="935198"/>
    <lineage>
        <taxon>Bacteria</taxon>
        <taxon>Bacillati</taxon>
        <taxon>Bacillota</taxon>
        <taxon>Clostridia</taxon>
        <taxon>Eubacteriales</taxon>
        <taxon>Clostridiaceae</taxon>
        <taxon>Clostridium</taxon>
    </lineage>
</organism>
<dbReference type="GO" id="GO:0008081">
    <property type="term" value="F:phosphoric diester hydrolase activity"/>
    <property type="evidence" value="ECO:0007669"/>
    <property type="project" value="InterPro"/>
</dbReference>
<evidence type="ECO:0000259" key="1">
    <source>
        <dbReference type="PROSITE" id="PS51704"/>
    </source>
</evidence>
<gene>
    <name evidence="2" type="ordered locus">CLL_A1826</name>
</gene>
<dbReference type="Gene3D" id="3.20.20.190">
    <property type="entry name" value="Phosphatidylinositol (PI) phosphodiesterase"/>
    <property type="match status" value="1"/>
</dbReference>
<reference evidence="2" key="2">
    <citation type="submission" date="2009-08" db="EMBL/GenBank/DDBJ databases">
        <authorList>
            <person name="Shrivastava S."/>
            <person name="Brinkac L.M."/>
            <person name="Dodson R.J."/>
            <person name="Harkins D.M."/>
            <person name="Durkin A.S."/>
            <person name="Sutton G."/>
        </authorList>
    </citation>
    <scope>NUCLEOTIDE SEQUENCE</scope>
    <source>
        <strain evidence="2">Eklund 17B</strain>
    </source>
</reference>
<proteinExistence type="predicted"/>
<name>B2TIC6_CLOBB</name>
<sequence>MKKTLNIAHRGFSGVYPENTMLAFEKAIEVGCDGIETDVQLTKDGYVVICHDEQLDRTTTGIGLIKDYTLDELMNFDAGIKFGEEFKGLKIPTLEEFLKYVSDKNIIINIEIKNSIIDYANIEKITYDLIKKYKLEERIIVSTFNHYSVRRCIRLDKTIKTGVLYYDCIFEPHNYVQMVGGNALHPEYHSVNKEIVEKAHDNNLAVNVYTVNDKDDMKRMMDLGVDAIITNYPNVLKELFILR</sequence>
<dbReference type="SUPFAM" id="SSF51695">
    <property type="entry name" value="PLC-like phosphodiesterases"/>
    <property type="match status" value="1"/>
</dbReference>
<dbReference type="Pfam" id="PF03009">
    <property type="entry name" value="GDPD"/>
    <property type="match status" value="1"/>
</dbReference>
<dbReference type="InterPro" id="IPR030395">
    <property type="entry name" value="GP_PDE_dom"/>
</dbReference>
<dbReference type="AlphaFoldDB" id="B2TIC6"/>
<dbReference type="PROSITE" id="PS51704">
    <property type="entry name" value="GP_PDE"/>
    <property type="match status" value="1"/>
</dbReference>
<reference evidence="2" key="1">
    <citation type="submission" date="2009-06" db="EMBL/GenBank/DDBJ databases">
        <authorList>
            <consortium name="US DOE Joint Genome Institute (JGI-PGF)"/>
            <person name="Lucas S."/>
            <person name="Copeland A."/>
            <person name="Lapidus A."/>
            <person name="Glavina del Rio T."/>
            <person name="Dalin E."/>
            <person name="Tice H."/>
            <person name="Bruce D."/>
            <person name="Goodwin L."/>
            <person name="Pitluck S."/>
            <person name="Kyrpides N."/>
            <person name="Mavromatis K."/>
            <person name="Ivanova N."/>
            <person name="Saunders E."/>
            <person name="Brettin T."/>
            <person name="Detter J.C."/>
            <person name="Han C."/>
            <person name="Larimer F."/>
            <person name="Land M."/>
            <person name="Hauser L."/>
            <person name="Markowitz V."/>
            <person name="Cheng J.-F."/>
            <person name="Hugenholtz P."/>
            <person name="Woyke T."/>
            <person name="Wu D."/>
            <person name="Gronow S."/>
            <person name="Klenk H.-P."/>
            <person name="Eisen J.A."/>
        </authorList>
    </citation>
    <scope>NUCLEOTIDE SEQUENCE</scope>
    <source>
        <strain evidence="2">Eklund 17B</strain>
    </source>
</reference>